<accession>A0A0L0C8B9</accession>
<comment type="caution">
    <text evidence="1">The sequence shown here is derived from an EMBL/GenBank/DDBJ whole genome shotgun (WGS) entry which is preliminary data.</text>
</comment>
<proteinExistence type="predicted"/>
<dbReference type="EMBL" id="JRES01000869">
    <property type="protein sequence ID" value="KNC27654.1"/>
    <property type="molecule type" value="Genomic_DNA"/>
</dbReference>
<evidence type="ECO:0000313" key="1">
    <source>
        <dbReference type="EMBL" id="KNC27654.1"/>
    </source>
</evidence>
<name>A0A0L0C8B9_LUCCU</name>
<organism evidence="1 2">
    <name type="scientific">Lucilia cuprina</name>
    <name type="common">Green bottle fly</name>
    <name type="synonym">Australian sheep blowfly</name>
    <dbReference type="NCBI Taxonomy" id="7375"/>
    <lineage>
        <taxon>Eukaryota</taxon>
        <taxon>Metazoa</taxon>
        <taxon>Ecdysozoa</taxon>
        <taxon>Arthropoda</taxon>
        <taxon>Hexapoda</taxon>
        <taxon>Insecta</taxon>
        <taxon>Pterygota</taxon>
        <taxon>Neoptera</taxon>
        <taxon>Endopterygota</taxon>
        <taxon>Diptera</taxon>
        <taxon>Brachycera</taxon>
        <taxon>Muscomorpha</taxon>
        <taxon>Oestroidea</taxon>
        <taxon>Calliphoridae</taxon>
        <taxon>Luciliinae</taxon>
        <taxon>Lucilia</taxon>
    </lineage>
</organism>
<sequence>MEHLSLEISRLIEGVVSLQAIFGEVNVTEKRWMYYVFNLGRKFPFPLLYLRLDNCVWLTLTALAVIADVVFKFHCISADDAFAVGKCPTLFLCDDAAAPVVACKADDDDVALPPPRIALPMPKPLPLNQCLLIFDVACLVRKRKPSMGRKPYIEQI</sequence>
<gene>
    <name evidence="1" type="ORF">FF38_07093</name>
</gene>
<dbReference type="AlphaFoldDB" id="A0A0L0C8B9"/>
<keyword evidence="2" id="KW-1185">Reference proteome</keyword>
<protein>
    <submittedName>
        <fullName evidence="1">Uncharacterized protein</fullName>
    </submittedName>
</protein>
<evidence type="ECO:0000313" key="2">
    <source>
        <dbReference type="Proteomes" id="UP000037069"/>
    </source>
</evidence>
<reference evidence="1 2" key="1">
    <citation type="journal article" date="2015" name="Nat. Commun.">
        <title>Lucilia cuprina genome unlocks parasitic fly biology to underpin future interventions.</title>
        <authorList>
            <person name="Anstead C.A."/>
            <person name="Korhonen P.K."/>
            <person name="Young N.D."/>
            <person name="Hall R.S."/>
            <person name="Jex A.R."/>
            <person name="Murali S.C."/>
            <person name="Hughes D.S."/>
            <person name="Lee S.F."/>
            <person name="Perry T."/>
            <person name="Stroehlein A.J."/>
            <person name="Ansell B.R."/>
            <person name="Breugelmans B."/>
            <person name="Hofmann A."/>
            <person name="Qu J."/>
            <person name="Dugan S."/>
            <person name="Lee S.L."/>
            <person name="Chao H."/>
            <person name="Dinh H."/>
            <person name="Han Y."/>
            <person name="Doddapaneni H.V."/>
            <person name="Worley K.C."/>
            <person name="Muzny D.M."/>
            <person name="Ioannidis P."/>
            <person name="Waterhouse R.M."/>
            <person name="Zdobnov E.M."/>
            <person name="James P.J."/>
            <person name="Bagnall N.H."/>
            <person name="Kotze A.C."/>
            <person name="Gibbs R.A."/>
            <person name="Richards S."/>
            <person name="Batterham P."/>
            <person name="Gasser R.B."/>
        </authorList>
    </citation>
    <scope>NUCLEOTIDE SEQUENCE [LARGE SCALE GENOMIC DNA]</scope>
    <source>
        <strain evidence="1 2">LS</strain>
        <tissue evidence="1">Full body</tissue>
    </source>
</reference>
<dbReference type="Proteomes" id="UP000037069">
    <property type="component" value="Unassembled WGS sequence"/>
</dbReference>